<reference evidence="2 3" key="1">
    <citation type="submission" date="2011-12" db="EMBL/GenBank/DDBJ databases">
        <title>The complete genome of Niastella koreensis GR20-10.</title>
        <authorList>
            <consortium name="US DOE Joint Genome Institute (JGI-PGF)"/>
            <person name="Lucas S."/>
            <person name="Han J."/>
            <person name="Lapidus A."/>
            <person name="Bruce D."/>
            <person name="Goodwin L."/>
            <person name="Pitluck S."/>
            <person name="Peters L."/>
            <person name="Kyrpides N."/>
            <person name="Mavromatis K."/>
            <person name="Ivanova N."/>
            <person name="Mikhailova N."/>
            <person name="Davenport K."/>
            <person name="Saunders E."/>
            <person name="Detter J.C."/>
            <person name="Tapia R."/>
            <person name="Han C."/>
            <person name="Land M."/>
            <person name="Hauser L."/>
            <person name="Markowitz V."/>
            <person name="Cheng J.-F."/>
            <person name="Hugenholtz P."/>
            <person name="Woyke T."/>
            <person name="Wu D."/>
            <person name="Tindall B."/>
            <person name="Pomrenke H."/>
            <person name="Brambilla E."/>
            <person name="Klenk H.-P."/>
            <person name="Eisen J.A."/>
        </authorList>
    </citation>
    <scope>NUCLEOTIDE SEQUENCE [LARGE SCALE GENOMIC DNA]</scope>
    <source>
        <strain evidence="3">DSM 17620 / KACC 11465 / NBRC 106392 / GR20-10</strain>
    </source>
</reference>
<feature type="compositionally biased region" description="Polar residues" evidence="1">
    <location>
        <begin position="28"/>
        <end position="41"/>
    </location>
</feature>
<dbReference type="KEGG" id="nko:Niako_3656"/>
<proteinExistence type="predicted"/>
<protein>
    <submittedName>
        <fullName evidence="2">Uncharacterized protein</fullName>
    </submittedName>
</protein>
<dbReference type="HOGENOM" id="CLU_2700977_0_0_10"/>
<evidence type="ECO:0000313" key="3">
    <source>
        <dbReference type="Proteomes" id="UP000005438"/>
    </source>
</evidence>
<sequence>MFQVLSSLAGKLGPALWRPEHFRRESEQSPNKVNGNTGVNPETAHLSLNLTRFHPKTAHLPKSSRSIYFCGIS</sequence>
<evidence type="ECO:0000313" key="2">
    <source>
        <dbReference type="EMBL" id="AEV99954.1"/>
    </source>
</evidence>
<gene>
    <name evidence="2" type="ordered locus">Niako_3656</name>
</gene>
<dbReference type="STRING" id="700598.Niako_3656"/>
<name>G8TPW0_NIAKG</name>
<organism evidence="2 3">
    <name type="scientific">Niastella koreensis (strain DSM 17620 / KACC 11465 / NBRC 106392 / GR20-10)</name>
    <dbReference type="NCBI Taxonomy" id="700598"/>
    <lineage>
        <taxon>Bacteria</taxon>
        <taxon>Pseudomonadati</taxon>
        <taxon>Bacteroidota</taxon>
        <taxon>Chitinophagia</taxon>
        <taxon>Chitinophagales</taxon>
        <taxon>Chitinophagaceae</taxon>
        <taxon>Niastella</taxon>
    </lineage>
</organism>
<evidence type="ECO:0000256" key="1">
    <source>
        <dbReference type="SAM" id="MobiDB-lite"/>
    </source>
</evidence>
<dbReference type="EMBL" id="CP003178">
    <property type="protein sequence ID" value="AEV99954.1"/>
    <property type="molecule type" value="Genomic_DNA"/>
</dbReference>
<feature type="region of interest" description="Disordered" evidence="1">
    <location>
        <begin position="19"/>
        <end position="41"/>
    </location>
</feature>
<accession>G8TPW0</accession>
<dbReference type="Proteomes" id="UP000005438">
    <property type="component" value="Chromosome"/>
</dbReference>
<dbReference type="AlphaFoldDB" id="G8TPW0"/>